<dbReference type="Gene3D" id="3.90.1150.10">
    <property type="entry name" value="Aspartate Aminotransferase, domain 1"/>
    <property type="match status" value="1"/>
</dbReference>
<dbReference type="Proteomes" id="UP000310158">
    <property type="component" value="Unassembled WGS sequence"/>
</dbReference>
<dbReference type="GO" id="GO:0030170">
    <property type="term" value="F:pyridoxal phosphate binding"/>
    <property type="evidence" value="ECO:0007669"/>
    <property type="project" value="InterPro"/>
</dbReference>
<dbReference type="EMBL" id="SGPL01000225">
    <property type="protein sequence ID" value="THH15154.1"/>
    <property type="molecule type" value="Genomic_DNA"/>
</dbReference>
<sequence length="169" mass="18551">MPPVFSPIRGAQGFQQSNPSVLCVASLLGSLQLFKDAGMMGPLRSRSIKLTAHLEAQLIKSAYYVPLHEVTARYPPQGTTSGTTPQAKPGFTIITPQDPEARGSQLSLKFLPVEDRIMQKVYDELKSFGVIGDERQPDVIRLAPNALYNTFQDCDIAVACLEEVFRSIV</sequence>
<evidence type="ECO:0000313" key="3">
    <source>
        <dbReference type="Proteomes" id="UP000310158"/>
    </source>
</evidence>
<dbReference type="GO" id="GO:0019441">
    <property type="term" value="P:L-tryptophan catabolic process to kynurenine"/>
    <property type="evidence" value="ECO:0007669"/>
    <property type="project" value="TreeGrafter"/>
</dbReference>
<dbReference type="InterPro" id="IPR015422">
    <property type="entry name" value="PyrdxlP-dep_Trfase_small"/>
</dbReference>
<protein>
    <recommendedName>
        <fullName evidence="4">Aminotransferase class V domain-containing protein</fullName>
    </recommendedName>
</protein>
<dbReference type="InterPro" id="IPR010111">
    <property type="entry name" value="Kynureninase"/>
</dbReference>
<comment type="caution">
    <text evidence="2">The sequence shown here is derived from an EMBL/GenBank/DDBJ whole genome shotgun (WGS) entry which is preliminary data.</text>
</comment>
<dbReference type="GO" id="GO:0005737">
    <property type="term" value="C:cytoplasm"/>
    <property type="evidence" value="ECO:0007669"/>
    <property type="project" value="InterPro"/>
</dbReference>
<evidence type="ECO:0000256" key="1">
    <source>
        <dbReference type="ARBA" id="ARBA00022898"/>
    </source>
</evidence>
<dbReference type="Pfam" id="PF22580">
    <property type="entry name" value="KYNU_C"/>
    <property type="match status" value="1"/>
</dbReference>
<dbReference type="PANTHER" id="PTHR14084:SF0">
    <property type="entry name" value="KYNURENINASE"/>
    <property type="match status" value="1"/>
</dbReference>
<proteinExistence type="predicted"/>
<evidence type="ECO:0008006" key="4">
    <source>
        <dbReference type="Google" id="ProtNLM"/>
    </source>
</evidence>
<dbReference type="AlphaFoldDB" id="A0A4S4LS04"/>
<organism evidence="2 3">
    <name type="scientific">Bondarzewia mesenterica</name>
    <dbReference type="NCBI Taxonomy" id="1095465"/>
    <lineage>
        <taxon>Eukaryota</taxon>
        <taxon>Fungi</taxon>
        <taxon>Dikarya</taxon>
        <taxon>Basidiomycota</taxon>
        <taxon>Agaricomycotina</taxon>
        <taxon>Agaricomycetes</taxon>
        <taxon>Russulales</taxon>
        <taxon>Bondarzewiaceae</taxon>
        <taxon>Bondarzewia</taxon>
    </lineage>
</organism>
<dbReference type="SUPFAM" id="SSF53383">
    <property type="entry name" value="PLP-dependent transferases"/>
    <property type="match status" value="1"/>
</dbReference>
<evidence type="ECO:0000313" key="2">
    <source>
        <dbReference type="EMBL" id="THH15154.1"/>
    </source>
</evidence>
<keyword evidence="3" id="KW-1185">Reference proteome</keyword>
<dbReference type="GO" id="GO:0043420">
    <property type="term" value="P:anthranilate metabolic process"/>
    <property type="evidence" value="ECO:0007669"/>
    <property type="project" value="TreeGrafter"/>
</dbReference>
<dbReference type="PANTHER" id="PTHR14084">
    <property type="entry name" value="KYNURENINASE"/>
    <property type="match status" value="1"/>
</dbReference>
<gene>
    <name evidence="2" type="ORF">EW146_g5277</name>
</gene>
<dbReference type="InterPro" id="IPR015424">
    <property type="entry name" value="PyrdxlP-dep_Trfase"/>
</dbReference>
<accession>A0A4S4LS04</accession>
<name>A0A4S4LS04_9AGAM</name>
<keyword evidence="1" id="KW-0663">Pyridoxal phosphate</keyword>
<dbReference type="GO" id="GO:0009435">
    <property type="term" value="P:NAD+ biosynthetic process"/>
    <property type="evidence" value="ECO:0007669"/>
    <property type="project" value="InterPro"/>
</dbReference>
<dbReference type="OrthoDB" id="5978656at2759"/>
<dbReference type="GO" id="GO:0030429">
    <property type="term" value="F:kynureninase activity"/>
    <property type="evidence" value="ECO:0007669"/>
    <property type="project" value="InterPro"/>
</dbReference>
<reference evidence="2 3" key="1">
    <citation type="submission" date="2019-02" db="EMBL/GenBank/DDBJ databases">
        <title>Genome sequencing of the rare red list fungi Bondarzewia mesenterica.</title>
        <authorList>
            <person name="Buettner E."/>
            <person name="Kellner H."/>
        </authorList>
    </citation>
    <scope>NUCLEOTIDE SEQUENCE [LARGE SCALE GENOMIC DNA]</scope>
    <source>
        <strain evidence="2 3">DSM 108281</strain>
    </source>
</reference>